<keyword evidence="7" id="KW-0460">Magnesium</keyword>
<proteinExistence type="predicted"/>
<dbReference type="EMBL" id="QQZY01000002">
    <property type="protein sequence ID" value="RDI75392.1"/>
    <property type="molecule type" value="Genomic_DNA"/>
</dbReference>
<dbReference type="Pfam" id="PF00953">
    <property type="entry name" value="Glycos_transf_4"/>
    <property type="match status" value="1"/>
</dbReference>
<dbReference type="GO" id="GO:0044038">
    <property type="term" value="P:cell wall macromolecule biosynthetic process"/>
    <property type="evidence" value="ECO:0007669"/>
    <property type="project" value="TreeGrafter"/>
</dbReference>
<accession>A0A7M2Z159</accession>
<dbReference type="AlphaFoldDB" id="A0A7M2Z159"/>
<evidence type="ECO:0000313" key="10">
    <source>
        <dbReference type="Proteomes" id="UP000254134"/>
    </source>
</evidence>
<feature type="transmembrane region" description="Helical" evidence="8">
    <location>
        <begin position="189"/>
        <end position="207"/>
    </location>
</feature>
<comment type="subcellular location">
    <subcellularLocation>
        <location evidence="1">Cell membrane</location>
        <topology evidence="1">Multi-pass membrane protein</topology>
    </subcellularLocation>
</comment>
<reference evidence="9 10" key="1">
    <citation type="submission" date="2018-07" db="EMBL/GenBank/DDBJ databases">
        <title>High-quality-draft genome sequence of Gaiella occulta.</title>
        <authorList>
            <person name="Severino R."/>
            <person name="Froufe H.J.C."/>
            <person name="Rainey F.A."/>
            <person name="Barroso C."/>
            <person name="Albuquerque L."/>
            <person name="Lobo-Da-Cunha A."/>
            <person name="Da Costa M.S."/>
            <person name="Egas C."/>
        </authorList>
    </citation>
    <scope>NUCLEOTIDE SEQUENCE [LARGE SCALE GENOMIC DNA]</scope>
    <source>
        <strain evidence="9 10">F2-233</strain>
    </source>
</reference>
<dbReference type="InterPro" id="IPR000715">
    <property type="entry name" value="Glycosyl_transferase_4"/>
</dbReference>
<feature type="transmembrane region" description="Helical" evidence="8">
    <location>
        <begin position="54"/>
        <end position="71"/>
    </location>
</feature>
<evidence type="ECO:0000256" key="8">
    <source>
        <dbReference type="SAM" id="Phobius"/>
    </source>
</evidence>
<dbReference type="PANTHER" id="PTHR22926:SF3">
    <property type="entry name" value="UNDECAPRENYL-PHOSPHATE ALPHA-N-ACETYLGLUCOSAMINYL 1-PHOSPHATE TRANSFERASE"/>
    <property type="match status" value="1"/>
</dbReference>
<feature type="transmembrane region" description="Helical" evidence="8">
    <location>
        <begin position="137"/>
        <end position="157"/>
    </location>
</feature>
<evidence type="ECO:0000256" key="5">
    <source>
        <dbReference type="ARBA" id="ARBA00022989"/>
    </source>
</evidence>
<feature type="transmembrane region" description="Helical" evidence="8">
    <location>
        <begin position="164"/>
        <end position="183"/>
    </location>
</feature>
<evidence type="ECO:0000256" key="2">
    <source>
        <dbReference type="ARBA" id="ARBA00022475"/>
    </source>
</evidence>
<dbReference type="GO" id="GO:0009103">
    <property type="term" value="P:lipopolysaccharide biosynthetic process"/>
    <property type="evidence" value="ECO:0007669"/>
    <property type="project" value="TreeGrafter"/>
</dbReference>
<feature type="binding site" evidence="7">
    <location>
        <position position="216"/>
    </location>
    <ligand>
        <name>Mg(2+)</name>
        <dbReference type="ChEBI" id="CHEBI:18420"/>
    </ligand>
</feature>
<reference evidence="10" key="2">
    <citation type="journal article" date="2019" name="MicrobiologyOpen">
        <title>High-quality draft genome sequence of Gaiella occulta isolated from a 150 meter deep mineral water borehole and comparison with the genome sequences of other deep-branching lineages of the phylum Actinobacteria.</title>
        <authorList>
            <person name="Severino R."/>
            <person name="Froufe H.J.C."/>
            <person name="Barroso C."/>
            <person name="Albuquerque L."/>
            <person name="Lobo-da-Cunha A."/>
            <person name="da Costa M.S."/>
            <person name="Egas C."/>
        </authorList>
    </citation>
    <scope>NUCLEOTIDE SEQUENCE [LARGE SCALE GENOMIC DNA]</scope>
    <source>
        <strain evidence="10">F2-233</strain>
    </source>
</reference>
<dbReference type="GO" id="GO:0005886">
    <property type="term" value="C:plasma membrane"/>
    <property type="evidence" value="ECO:0007669"/>
    <property type="project" value="UniProtKB-SubCell"/>
</dbReference>
<keyword evidence="4 8" id="KW-0812">Transmembrane</keyword>
<feature type="transmembrane region" description="Helical" evidence="8">
    <location>
        <begin position="219"/>
        <end position="235"/>
    </location>
</feature>
<comment type="cofactor">
    <cofactor evidence="7">
        <name>Mg(2+)</name>
        <dbReference type="ChEBI" id="CHEBI:18420"/>
    </cofactor>
</comment>
<sequence>MNELRDDPEVLYGAAIALLIVVALTPAVGGMARLLGVVDAPDERRLNRRPIPRLGGLAIFLGIVVPALAFLDLTGEMRGILLGVAVACVVGAVDDFRGLAPLPKLAGQVVAASIPTAFGVWIDHFTFPFVGAVDLPGWVGVPTTVIWIVAVMNMVNFLDGLDGLAAGVCGIAGITFAVIALSLGKVDAAVLSAIVAGACAGFLRHNFFPARIFMGDSGALVLGFTLAAVSVVGLLKTASTVVLFLPLLVLAVPIIDTSFVVAKRLKYRQPISSADRSHLHHRFINIGFSQRRAALTMWAWTATLGAAALATRFIPFRQGGRWHAWETVAVAAIALVALAFSVYIVYLLEIVKLGNPRVRRRVAEREAQQRRTA</sequence>
<dbReference type="GO" id="GO:0046872">
    <property type="term" value="F:metal ion binding"/>
    <property type="evidence" value="ECO:0007669"/>
    <property type="project" value="UniProtKB-KW"/>
</dbReference>
<name>A0A7M2Z159_9ACTN</name>
<keyword evidence="2" id="KW-1003">Cell membrane</keyword>
<dbReference type="Proteomes" id="UP000254134">
    <property type="component" value="Unassembled WGS sequence"/>
</dbReference>
<evidence type="ECO:0000256" key="4">
    <source>
        <dbReference type="ARBA" id="ARBA00022692"/>
    </source>
</evidence>
<feature type="transmembrane region" description="Helical" evidence="8">
    <location>
        <begin position="12"/>
        <end position="34"/>
    </location>
</feature>
<keyword evidence="7" id="KW-0479">Metal-binding</keyword>
<organism evidence="9 10">
    <name type="scientific">Gaiella occulta</name>
    <dbReference type="NCBI Taxonomy" id="1002870"/>
    <lineage>
        <taxon>Bacteria</taxon>
        <taxon>Bacillati</taxon>
        <taxon>Actinomycetota</taxon>
        <taxon>Thermoleophilia</taxon>
        <taxon>Gaiellales</taxon>
        <taxon>Gaiellaceae</taxon>
        <taxon>Gaiella</taxon>
    </lineage>
</organism>
<feature type="binding site" evidence="7">
    <location>
        <position position="156"/>
    </location>
    <ligand>
        <name>Mg(2+)</name>
        <dbReference type="ChEBI" id="CHEBI:18420"/>
    </ligand>
</feature>
<evidence type="ECO:0000313" key="9">
    <source>
        <dbReference type="EMBL" id="RDI75392.1"/>
    </source>
</evidence>
<dbReference type="OrthoDB" id="9783652at2"/>
<feature type="transmembrane region" description="Helical" evidence="8">
    <location>
        <begin position="241"/>
        <end position="262"/>
    </location>
</feature>
<keyword evidence="3 9" id="KW-0808">Transferase</keyword>
<comment type="caution">
    <text evidence="9">The sequence shown here is derived from an EMBL/GenBank/DDBJ whole genome shotgun (WGS) entry which is preliminary data.</text>
</comment>
<dbReference type="CDD" id="cd06853">
    <property type="entry name" value="GT_WecA_like"/>
    <property type="match status" value="1"/>
</dbReference>
<keyword evidence="6 8" id="KW-0472">Membrane</keyword>
<evidence type="ECO:0000256" key="6">
    <source>
        <dbReference type="ARBA" id="ARBA00023136"/>
    </source>
</evidence>
<evidence type="ECO:0000256" key="7">
    <source>
        <dbReference type="PIRSR" id="PIRSR600715-1"/>
    </source>
</evidence>
<keyword evidence="5 8" id="KW-1133">Transmembrane helix</keyword>
<keyword evidence="10" id="KW-1185">Reference proteome</keyword>
<evidence type="ECO:0000256" key="1">
    <source>
        <dbReference type="ARBA" id="ARBA00004651"/>
    </source>
</evidence>
<dbReference type="GO" id="GO:0016780">
    <property type="term" value="F:phosphotransferase activity, for other substituted phosphate groups"/>
    <property type="evidence" value="ECO:0007669"/>
    <property type="project" value="InterPro"/>
</dbReference>
<dbReference type="RefSeq" id="WP_114795601.1">
    <property type="nucleotide sequence ID" value="NZ_QQZY01000002.1"/>
</dbReference>
<feature type="transmembrane region" description="Helical" evidence="8">
    <location>
        <begin position="328"/>
        <end position="351"/>
    </location>
</feature>
<protein>
    <submittedName>
        <fullName evidence="9">UDP-N-acetylmuramyl pentapeptide phosphotransferase/UDP-N-acetylglucosamine-1-phosphate transferase</fullName>
    </submittedName>
</protein>
<gene>
    <name evidence="9" type="ORF">Gocc_1190</name>
</gene>
<feature type="transmembrane region" description="Helical" evidence="8">
    <location>
        <begin position="297"/>
        <end position="316"/>
    </location>
</feature>
<dbReference type="GO" id="GO:0071555">
    <property type="term" value="P:cell wall organization"/>
    <property type="evidence" value="ECO:0007669"/>
    <property type="project" value="TreeGrafter"/>
</dbReference>
<dbReference type="PANTHER" id="PTHR22926">
    <property type="entry name" value="PHOSPHO-N-ACETYLMURAMOYL-PENTAPEPTIDE-TRANSFERASE"/>
    <property type="match status" value="1"/>
</dbReference>
<evidence type="ECO:0000256" key="3">
    <source>
        <dbReference type="ARBA" id="ARBA00022679"/>
    </source>
</evidence>